<keyword evidence="3" id="KW-1185">Reference proteome</keyword>
<sequence length="365" mass="42884">MKILVLSANYPRPDGYVAQYFIHTRNKEYVKRNIDVSVLSFSTNTDYVLDEVKVYSYKSYKEMLISTKFDILVSHAPNLRNHYLFLKKYNKMFNKFVFFFHGGEVLKSSEIYPMPYPYTKKASKLYSAFNNLYDDLKLRLWKQFFIKYAEKSKFVFVSNWMYEMFIRFVKIKPSLIQGSSYIIYNSSGKKFELNKYNAESKKEYDFITIRNILDKSKYCIDVVNNMAKNNPSYKFCVVGKGEYFNYNEKASNLDFISSHLNHDKIIQYLNKSKYALMPTRADAQGVMACEMATFGIPVITSNISVCKEVLGDFDNVKFIDNDDEIFVESLNLDFDRNVNSQKDKKFFTENTIGKEVELFNNIIGE</sequence>
<dbReference type="Gene3D" id="3.40.50.2000">
    <property type="entry name" value="Glycogen Phosphorylase B"/>
    <property type="match status" value="2"/>
</dbReference>
<dbReference type="Pfam" id="PF00534">
    <property type="entry name" value="Glycos_transf_1"/>
    <property type="match status" value="1"/>
</dbReference>
<reference evidence="2 3" key="1">
    <citation type="submission" date="2021-05" db="EMBL/GenBank/DDBJ databases">
        <title>Novel Bacillus species.</title>
        <authorList>
            <person name="Liu G."/>
        </authorList>
    </citation>
    <scope>NUCLEOTIDE SEQUENCE [LARGE SCALE GENOMIC DNA]</scope>
    <source>
        <strain evidence="2 3">FJAT-49682</strain>
    </source>
</reference>
<dbReference type="AlphaFoldDB" id="A0A942Z471"/>
<proteinExistence type="predicted"/>
<dbReference type="GO" id="GO:0016757">
    <property type="term" value="F:glycosyltransferase activity"/>
    <property type="evidence" value="ECO:0007669"/>
    <property type="project" value="InterPro"/>
</dbReference>
<dbReference type="InterPro" id="IPR001296">
    <property type="entry name" value="Glyco_trans_1"/>
</dbReference>
<dbReference type="SUPFAM" id="SSF53756">
    <property type="entry name" value="UDP-Glycosyltransferase/glycogen phosphorylase"/>
    <property type="match status" value="1"/>
</dbReference>
<protein>
    <submittedName>
        <fullName evidence="2">Glycosyltransferase family 4 protein</fullName>
    </submittedName>
</protein>
<evidence type="ECO:0000313" key="2">
    <source>
        <dbReference type="EMBL" id="MBS4223349.1"/>
    </source>
</evidence>
<gene>
    <name evidence="2" type="ORF">KHA91_11405</name>
</gene>
<accession>A0A942Z471</accession>
<organism evidence="2 3">
    <name type="scientific">Lederbergia citrea</name>
    <dbReference type="NCBI Taxonomy" id="2833581"/>
    <lineage>
        <taxon>Bacteria</taxon>
        <taxon>Bacillati</taxon>
        <taxon>Bacillota</taxon>
        <taxon>Bacilli</taxon>
        <taxon>Bacillales</taxon>
        <taxon>Bacillaceae</taxon>
        <taxon>Lederbergia</taxon>
    </lineage>
</organism>
<dbReference type="EMBL" id="JAGYPN010000002">
    <property type="protein sequence ID" value="MBS4223349.1"/>
    <property type="molecule type" value="Genomic_DNA"/>
</dbReference>
<comment type="caution">
    <text evidence="2">The sequence shown here is derived from an EMBL/GenBank/DDBJ whole genome shotgun (WGS) entry which is preliminary data.</text>
</comment>
<feature type="domain" description="Glycosyl transferase family 1" evidence="1">
    <location>
        <begin position="197"/>
        <end position="330"/>
    </location>
</feature>
<evidence type="ECO:0000259" key="1">
    <source>
        <dbReference type="Pfam" id="PF00534"/>
    </source>
</evidence>
<dbReference type="Proteomes" id="UP000676456">
    <property type="component" value="Unassembled WGS sequence"/>
</dbReference>
<name>A0A942Z471_9BACI</name>
<evidence type="ECO:0000313" key="3">
    <source>
        <dbReference type="Proteomes" id="UP000676456"/>
    </source>
</evidence>
<dbReference type="RefSeq" id="WP_213098368.1">
    <property type="nucleotide sequence ID" value="NZ_JAGYPN010000002.1"/>
</dbReference>